<comment type="caution">
    <text evidence="2">The sequence shown here is derived from an EMBL/GenBank/DDBJ whole genome shotgun (WGS) entry which is preliminary data.</text>
</comment>
<protein>
    <recommendedName>
        <fullName evidence="1">DUF8042 domain-containing protein</fullName>
    </recommendedName>
</protein>
<name>A0A2T0B698_9CLOT</name>
<accession>A0A2T0B698</accession>
<dbReference type="EMBL" id="PVXO01000027">
    <property type="protein sequence ID" value="PRR79406.1"/>
    <property type="molecule type" value="Genomic_DNA"/>
</dbReference>
<reference evidence="2 3" key="1">
    <citation type="submission" date="2018-03" db="EMBL/GenBank/DDBJ databases">
        <title>Genome sequence of Clostridium liquoris DSM 100320.</title>
        <authorList>
            <person name="Poehlein A."/>
            <person name="Daniel R."/>
        </authorList>
    </citation>
    <scope>NUCLEOTIDE SEQUENCE [LARGE SCALE GENOMIC DNA]</scope>
    <source>
        <strain evidence="2 3">DSM 100320</strain>
    </source>
</reference>
<evidence type="ECO:0000313" key="2">
    <source>
        <dbReference type="EMBL" id="PRR79406.1"/>
    </source>
</evidence>
<dbReference type="OrthoDB" id="1909867at2"/>
<dbReference type="Proteomes" id="UP000239706">
    <property type="component" value="Unassembled WGS sequence"/>
</dbReference>
<evidence type="ECO:0000259" key="1">
    <source>
        <dbReference type="Pfam" id="PF26154"/>
    </source>
</evidence>
<dbReference type="RefSeq" id="WP_106063033.1">
    <property type="nucleotide sequence ID" value="NZ_PVXO01000027.1"/>
</dbReference>
<evidence type="ECO:0000313" key="3">
    <source>
        <dbReference type="Proteomes" id="UP000239706"/>
    </source>
</evidence>
<organism evidence="2 3">
    <name type="scientific">Clostridium liquoris</name>
    <dbReference type="NCBI Taxonomy" id="1289519"/>
    <lineage>
        <taxon>Bacteria</taxon>
        <taxon>Bacillati</taxon>
        <taxon>Bacillota</taxon>
        <taxon>Clostridia</taxon>
        <taxon>Eubacteriales</taxon>
        <taxon>Clostridiaceae</taxon>
        <taxon>Clostridium</taxon>
    </lineage>
</organism>
<dbReference type="AlphaFoldDB" id="A0A2T0B698"/>
<gene>
    <name evidence="2" type="ORF">CLLI_08860</name>
</gene>
<proteinExistence type="predicted"/>
<dbReference type="Pfam" id="PF26154">
    <property type="entry name" value="DUF8042"/>
    <property type="match status" value="1"/>
</dbReference>
<dbReference type="InterPro" id="IPR058355">
    <property type="entry name" value="DUF8042"/>
</dbReference>
<feature type="domain" description="DUF8042" evidence="1">
    <location>
        <begin position="56"/>
        <end position="167"/>
    </location>
</feature>
<keyword evidence="3" id="KW-1185">Reference proteome</keyword>
<sequence>MKKLQTKQKILLFLSLIFLISSVSISAYKTVTNFKDISFNKNIDDNVKVKKINDLENEKEIKNRILALVETLGEAVDYMKNNLNEEKLTEAISMTEDCIKALDSIENGLNKLSSKDKINSLNKQTQILKAYFYDFKSNLGKGDLEKSLDIISSIQKEYIHWKKQIKGFLI</sequence>